<dbReference type="Gene3D" id="2.60.120.310">
    <property type="entry name" value="Copper type II, ascorbate-dependent monooxygenase, N-terminal domain"/>
    <property type="match status" value="1"/>
</dbReference>
<gene>
    <name evidence="5" type="ORF">PGLA1383_LOCUS22858</name>
    <name evidence="6" type="ORF">PGLA2088_LOCUS47029</name>
</gene>
<keyword evidence="2" id="KW-0325">Glycoprotein</keyword>
<evidence type="ECO:0000256" key="1">
    <source>
        <dbReference type="ARBA" id="ARBA00023157"/>
    </source>
</evidence>
<evidence type="ECO:0000259" key="4">
    <source>
        <dbReference type="Pfam" id="PF03712"/>
    </source>
</evidence>
<dbReference type="OrthoDB" id="441566at2759"/>
<feature type="domain" description="Copper type II ascorbate-dependent monooxygenase C-terminal" evidence="4">
    <location>
        <begin position="87"/>
        <end position="226"/>
    </location>
</feature>
<sequence length="447" mass="47962">MATAQGLTHGQIIPQCESMPKGCYEMKWPWAKGAEDVVFPSDVGMPFGEGHRWLALQMHYYNPDLDKNVKDSSGVSLVFASSVRSEDAGVLTFNGGTSPYMRDALPSGQSQVTVNFTVPPACTRKWTAPYINILGLTHHAHLLGKYLKIDVLRGGIYQGMLRHENQYDFNHQSLEESAIRKLYPGDELTLSCTYDTSSKTYPVSFGDLTQTEMCFSAAFYYPMQKVTSPTYSAVERSEFEARATGAKTVCLTPGTGDYSDVSACAQLMALDPLTLKGSPNTGISGMYLCNSGIPGYGTTAYLMAEWWPGMCPSCYLSSNCTEAAMKQHGQEAVCPQMCNVPALSVYPDMARTEAITPTHRTDCDGDVDFVPSPIVFPACTKRGGDLTSSAALSAINVLSRSAMASTSSPPGKSNSGSAAVSGSRAMLPVSCLICAAIILLCQTAPSA</sequence>
<accession>A0A813ERT3</accession>
<evidence type="ECO:0008006" key="8">
    <source>
        <dbReference type="Google" id="ProtNLM"/>
    </source>
</evidence>
<dbReference type="Pfam" id="PF01082">
    <property type="entry name" value="Cu2_monooxygen"/>
    <property type="match status" value="1"/>
</dbReference>
<dbReference type="Proteomes" id="UP000654075">
    <property type="component" value="Unassembled WGS sequence"/>
</dbReference>
<evidence type="ECO:0000313" key="5">
    <source>
        <dbReference type="EMBL" id="CAE8604710.1"/>
    </source>
</evidence>
<dbReference type="Gene3D" id="2.60.120.230">
    <property type="match status" value="1"/>
</dbReference>
<evidence type="ECO:0000313" key="6">
    <source>
        <dbReference type="EMBL" id="CAE8733853.1"/>
    </source>
</evidence>
<evidence type="ECO:0000256" key="2">
    <source>
        <dbReference type="ARBA" id="ARBA00023180"/>
    </source>
</evidence>
<keyword evidence="7" id="KW-1185">Reference proteome</keyword>
<dbReference type="GO" id="GO:0004500">
    <property type="term" value="F:dopamine beta-monooxygenase activity"/>
    <property type="evidence" value="ECO:0007669"/>
    <property type="project" value="InterPro"/>
</dbReference>
<evidence type="ECO:0000313" key="7">
    <source>
        <dbReference type="Proteomes" id="UP000654075"/>
    </source>
</evidence>
<dbReference type="EMBL" id="CAJNNV010016834">
    <property type="protein sequence ID" value="CAE8604710.1"/>
    <property type="molecule type" value="Genomic_DNA"/>
</dbReference>
<dbReference type="Proteomes" id="UP000626109">
    <property type="component" value="Unassembled WGS sequence"/>
</dbReference>
<reference evidence="5" key="1">
    <citation type="submission" date="2021-02" db="EMBL/GenBank/DDBJ databases">
        <authorList>
            <person name="Dougan E. K."/>
            <person name="Rhodes N."/>
            <person name="Thang M."/>
            <person name="Chan C."/>
        </authorList>
    </citation>
    <scope>NUCLEOTIDE SEQUENCE</scope>
</reference>
<name>A0A813ERT3_POLGL</name>
<comment type="caution">
    <text evidence="5">The sequence shown here is derived from an EMBL/GenBank/DDBJ whole genome shotgun (WGS) entry which is preliminary data.</text>
</comment>
<dbReference type="Pfam" id="PF03712">
    <property type="entry name" value="Cu2_monoox_C"/>
    <property type="match status" value="1"/>
</dbReference>
<proteinExistence type="predicted"/>
<dbReference type="AlphaFoldDB" id="A0A813ERT3"/>
<organism evidence="5 7">
    <name type="scientific">Polarella glacialis</name>
    <name type="common">Dinoflagellate</name>
    <dbReference type="NCBI Taxonomy" id="89957"/>
    <lineage>
        <taxon>Eukaryota</taxon>
        <taxon>Sar</taxon>
        <taxon>Alveolata</taxon>
        <taxon>Dinophyceae</taxon>
        <taxon>Suessiales</taxon>
        <taxon>Suessiaceae</taxon>
        <taxon>Polarella</taxon>
    </lineage>
</organism>
<evidence type="ECO:0000259" key="3">
    <source>
        <dbReference type="Pfam" id="PF01082"/>
    </source>
</evidence>
<dbReference type="InterPro" id="IPR000945">
    <property type="entry name" value="DBH-like"/>
</dbReference>
<dbReference type="PANTHER" id="PTHR10157">
    <property type="entry name" value="DOPAMINE BETA HYDROXYLASE RELATED"/>
    <property type="match status" value="1"/>
</dbReference>
<keyword evidence="1" id="KW-1015">Disulfide bond</keyword>
<dbReference type="InterPro" id="IPR008977">
    <property type="entry name" value="PHM/PNGase_F_dom_sf"/>
</dbReference>
<dbReference type="GO" id="GO:0005507">
    <property type="term" value="F:copper ion binding"/>
    <property type="evidence" value="ECO:0007669"/>
    <property type="project" value="InterPro"/>
</dbReference>
<dbReference type="InterPro" id="IPR024548">
    <property type="entry name" value="Cu2_monoox_C"/>
</dbReference>
<dbReference type="EMBL" id="CAJNNW010036388">
    <property type="protein sequence ID" value="CAE8733853.1"/>
    <property type="molecule type" value="Genomic_DNA"/>
</dbReference>
<feature type="domain" description="Copper type II ascorbate-dependent monooxygenase N-terminal" evidence="3">
    <location>
        <begin position="15"/>
        <end position="66"/>
    </location>
</feature>
<dbReference type="InterPro" id="IPR014784">
    <property type="entry name" value="Cu2_ascorb_mOase-like_C"/>
</dbReference>
<dbReference type="PANTHER" id="PTHR10157:SF23">
    <property type="entry name" value="MOXD1 HOMOLOG 1"/>
    <property type="match status" value="1"/>
</dbReference>
<dbReference type="SUPFAM" id="SSF49742">
    <property type="entry name" value="PHM/PNGase F"/>
    <property type="match status" value="2"/>
</dbReference>
<dbReference type="InterPro" id="IPR000323">
    <property type="entry name" value="Cu2_ascorb_mOase_N"/>
</dbReference>
<dbReference type="InterPro" id="IPR036939">
    <property type="entry name" value="Cu2_ascorb_mOase_N_sf"/>
</dbReference>
<protein>
    <recommendedName>
        <fullName evidence="8">Peptidylglycine monooxygenase</fullName>
    </recommendedName>
</protein>